<dbReference type="SUPFAM" id="SSF81321">
    <property type="entry name" value="Family A G protein-coupled receptor-like"/>
    <property type="match status" value="1"/>
</dbReference>
<evidence type="ECO:0000256" key="7">
    <source>
        <dbReference type="ARBA" id="ARBA00023065"/>
    </source>
</evidence>
<organism evidence="14 15">
    <name type="scientific">Macrostomum lignano</name>
    <dbReference type="NCBI Taxonomy" id="282301"/>
    <lineage>
        <taxon>Eukaryota</taxon>
        <taxon>Metazoa</taxon>
        <taxon>Spiralia</taxon>
        <taxon>Lophotrochozoa</taxon>
        <taxon>Platyhelminthes</taxon>
        <taxon>Rhabditophora</taxon>
        <taxon>Macrostomorpha</taxon>
        <taxon>Macrostomida</taxon>
        <taxon>Macrostomidae</taxon>
        <taxon>Macrostomum</taxon>
    </lineage>
</organism>
<comment type="caution">
    <text evidence="10">Lacks conserved residue(s) required for the propagation of feature annotation.</text>
</comment>
<feature type="transmembrane region" description="Helical" evidence="10">
    <location>
        <begin position="105"/>
        <end position="128"/>
    </location>
</feature>
<dbReference type="FunFam" id="1.10.238.10:FF:000001">
    <property type="entry name" value="Calmodulin 1"/>
    <property type="match status" value="1"/>
</dbReference>
<feature type="domain" description="EF-hand" evidence="12">
    <location>
        <begin position="848"/>
        <end position="878"/>
    </location>
</feature>
<dbReference type="GO" id="GO:0005886">
    <property type="term" value="C:plasma membrane"/>
    <property type="evidence" value="ECO:0007669"/>
    <property type="project" value="UniProtKB-SubCell"/>
</dbReference>
<dbReference type="PROSITE" id="PS51013">
    <property type="entry name" value="PANNEXIN"/>
    <property type="match status" value="1"/>
</dbReference>
<evidence type="ECO:0000259" key="12">
    <source>
        <dbReference type="PROSITE" id="PS50222"/>
    </source>
</evidence>
<feature type="domain" description="EF-hand" evidence="12">
    <location>
        <begin position="916"/>
        <end position="951"/>
    </location>
</feature>
<feature type="domain" description="G-protein coupled receptors family 1 profile" evidence="13">
    <location>
        <begin position="191"/>
        <end position="364"/>
    </location>
</feature>
<comment type="subcellular location">
    <subcellularLocation>
        <location evidence="1 10">Cell membrane</location>
        <topology evidence="1 10">Multi-pass membrane protein</topology>
    </subcellularLocation>
</comment>
<keyword evidence="6 10" id="KW-1133">Transmembrane helix</keyword>
<reference evidence="15" key="1">
    <citation type="submission" date="2016-11" db="UniProtKB">
        <authorList>
            <consortium name="WormBaseParasite"/>
        </authorList>
    </citation>
    <scope>IDENTIFICATION</scope>
</reference>
<feature type="transmembrane region" description="Helical" evidence="10">
    <location>
        <begin position="630"/>
        <end position="659"/>
    </location>
</feature>
<feature type="transmembrane region" description="Helical" evidence="10">
    <location>
        <begin position="299"/>
        <end position="324"/>
    </location>
</feature>
<keyword evidence="4 10" id="KW-0812">Transmembrane</keyword>
<feature type="region of interest" description="Disordered" evidence="11">
    <location>
        <begin position="1376"/>
        <end position="1396"/>
    </location>
</feature>
<dbReference type="PROSITE" id="PS50222">
    <property type="entry name" value="EF_HAND_2"/>
    <property type="match status" value="3"/>
</dbReference>
<dbReference type="PRINTS" id="PR01262">
    <property type="entry name" value="INNEXIN"/>
</dbReference>
<evidence type="ECO:0000256" key="6">
    <source>
        <dbReference type="ARBA" id="ARBA00022989"/>
    </source>
</evidence>
<dbReference type="GO" id="GO:0005921">
    <property type="term" value="C:gap junction"/>
    <property type="evidence" value="ECO:0007669"/>
    <property type="project" value="UniProtKB-UniRule"/>
</dbReference>
<feature type="transmembrane region" description="Helical" evidence="10">
    <location>
        <begin position="344"/>
        <end position="367"/>
    </location>
</feature>
<feature type="transmembrane region" description="Helical" evidence="10">
    <location>
        <begin position="259"/>
        <end position="278"/>
    </location>
</feature>
<dbReference type="InterPro" id="IPR018247">
    <property type="entry name" value="EF_Hand_1_Ca_BS"/>
</dbReference>
<name>A0A1I8JHV5_9PLAT</name>
<dbReference type="Pfam" id="PF13499">
    <property type="entry name" value="EF-hand_7"/>
    <property type="match status" value="1"/>
</dbReference>
<dbReference type="PANTHER" id="PTHR11893">
    <property type="entry name" value="INNEXIN"/>
    <property type="match status" value="1"/>
</dbReference>
<gene>
    <name evidence="10" type="primary">inx</name>
</gene>
<dbReference type="GO" id="GO:0034220">
    <property type="term" value="P:monoatomic ion transmembrane transport"/>
    <property type="evidence" value="ECO:0007669"/>
    <property type="project" value="UniProtKB-KW"/>
</dbReference>
<keyword evidence="2 10" id="KW-0813">Transport</keyword>
<evidence type="ECO:0000256" key="4">
    <source>
        <dbReference type="ARBA" id="ARBA00022692"/>
    </source>
</evidence>
<dbReference type="Proteomes" id="UP000095280">
    <property type="component" value="Unplaced"/>
</dbReference>
<evidence type="ECO:0000313" key="15">
    <source>
        <dbReference type="WBParaSite" id="maker-uti_cns_0047946-snap-gene-0.5-mRNA-1"/>
    </source>
</evidence>
<feature type="transmembrane region" description="Helical" evidence="10">
    <location>
        <begin position="718"/>
        <end position="742"/>
    </location>
</feature>
<proteinExistence type="inferred from homology"/>
<evidence type="ECO:0000256" key="2">
    <source>
        <dbReference type="ARBA" id="ARBA00022448"/>
    </source>
</evidence>
<keyword evidence="14" id="KW-1185">Reference proteome</keyword>
<feature type="region of interest" description="Disordered" evidence="11">
    <location>
        <begin position="1180"/>
        <end position="1224"/>
    </location>
</feature>
<feature type="region of interest" description="Disordered" evidence="11">
    <location>
        <begin position="1411"/>
        <end position="1431"/>
    </location>
</feature>
<dbReference type="Gene3D" id="1.10.238.10">
    <property type="entry name" value="EF-hand"/>
    <property type="match status" value="1"/>
</dbReference>
<evidence type="ECO:0000256" key="11">
    <source>
        <dbReference type="SAM" id="MobiDB-lite"/>
    </source>
</evidence>
<feature type="region of interest" description="Disordered" evidence="11">
    <location>
        <begin position="1003"/>
        <end position="1028"/>
    </location>
</feature>
<evidence type="ECO:0000256" key="9">
    <source>
        <dbReference type="ARBA" id="ARBA00023303"/>
    </source>
</evidence>
<dbReference type="Pfam" id="PF13833">
    <property type="entry name" value="EF-hand_8"/>
    <property type="match status" value="1"/>
</dbReference>
<feature type="compositionally biased region" description="Polar residues" evidence="11">
    <location>
        <begin position="1215"/>
        <end position="1224"/>
    </location>
</feature>
<evidence type="ECO:0000259" key="13">
    <source>
        <dbReference type="PROSITE" id="PS50262"/>
    </source>
</evidence>
<evidence type="ECO:0000256" key="5">
    <source>
        <dbReference type="ARBA" id="ARBA00022837"/>
    </source>
</evidence>
<feature type="domain" description="EF-hand" evidence="12">
    <location>
        <begin position="880"/>
        <end position="915"/>
    </location>
</feature>
<dbReference type="SMART" id="SM00054">
    <property type="entry name" value="EFh"/>
    <property type="match status" value="3"/>
</dbReference>
<evidence type="ECO:0000256" key="10">
    <source>
        <dbReference type="RuleBase" id="RU010713"/>
    </source>
</evidence>
<dbReference type="PANTHER" id="PTHR11893:SF36">
    <property type="entry name" value="INNEXIN-5"/>
    <property type="match status" value="1"/>
</dbReference>
<comment type="function">
    <text evidence="10">Structural component of the gap junctions.</text>
</comment>
<keyword evidence="5" id="KW-0106">Calcium</keyword>
<keyword evidence="8 10" id="KW-0472">Membrane</keyword>
<dbReference type="InterPro" id="IPR000990">
    <property type="entry name" value="Innexin"/>
</dbReference>
<feature type="compositionally biased region" description="Basic and acidic residues" evidence="11">
    <location>
        <begin position="1007"/>
        <end position="1024"/>
    </location>
</feature>
<keyword evidence="7 10" id="KW-0406">Ion transport</keyword>
<evidence type="ECO:0000256" key="1">
    <source>
        <dbReference type="ARBA" id="ARBA00004651"/>
    </source>
</evidence>
<dbReference type="InterPro" id="IPR002048">
    <property type="entry name" value="EF_hand_dom"/>
</dbReference>
<dbReference type="CDD" id="cd00051">
    <property type="entry name" value="EFh"/>
    <property type="match status" value="2"/>
</dbReference>
<protein>
    <recommendedName>
        <fullName evidence="10">Innexin</fullName>
    </recommendedName>
</protein>
<dbReference type="CDD" id="cd00637">
    <property type="entry name" value="7tm_classA_rhodopsin-like"/>
    <property type="match status" value="1"/>
</dbReference>
<dbReference type="InterPro" id="IPR011992">
    <property type="entry name" value="EF-hand-dom_pair"/>
</dbReference>
<dbReference type="Pfam" id="PF00876">
    <property type="entry name" value="Innexin"/>
    <property type="match status" value="1"/>
</dbReference>
<feature type="transmembrane region" description="Helical" evidence="10">
    <location>
        <begin position="218"/>
        <end position="239"/>
    </location>
</feature>
<dbReference type="GO" id="GO:0005243">
    <property type="term" value="F:gap junction channel activity"/>
    <property type="evidence" value="ECO:0007669"/>
    <property type="project" value="TreeGrafter"/>
</dbReference>
<sequence length="1643" mass="182706">RLCQFLMSPVDQLARRDGLTDGMTSLTLRPYQKFSRCFTCSSVRHHPECEEPLIQRLFLAATLHLHAIPRLSINMIPVLCDATNDTDSLSAAIQFPDPGPTSRQLAVAIQALSLLALVLNCGLVVLLARTPRPRTGAKGIPLLAAAEIGMNLSLLVMHAEVWTPSCSSAVDILDKFNYSFEAWHLLRNFWLCAMTVARAKAVARPLQSRDSMAPKRQACLFTGFGLASAAWSCLDLTLVSCAPNSVAKLAGRALALLRHFLNTVAAGTVIAGASALIVHRVRRTNVFQFQRREAQASRIVVSIAVAFALLELPYALVVYVGIIWTIANGNKAGFPKEFAETLHILYRINHLLIVADTCLNLFVLLCLSASFRQQMMRRILACRQAGQRRRQQRSLQQQRLQRRSRRAAATAEGGADSYDSILHLKQNSVLQDVMNQDFFSKVGDFKLTDSSLRSDNDFSDRLNYYYTSIMIVIFAVVVSARQYVGKPLQCWIPAEFSEQWEKYSESYCWIKNTYFVPMNETGVPDHAHVRRQYEINYYQYVPFILALMALALNVPNIVWKILNTRTGVSLKTIVHNASSVISVDPIERPQAVVSLAKTFEEAVIFALDDKNRKSRTERLRRTLRGGFGSYLILSYVFTKMLFFCASFGLLLAVCCMLSSSYRVFDLGVFSEIVQGKSWRNSGIFPRITHCDFEIRRLNVRHPYTMQCVLTVNLFNEKIFVFLWFWYLVISAANIVSLLYWLLYCLPFKQYDFIDSYLSTSDKYHGERDSAALQEFVNRHLRNDGVFLLRLIASNSGHLGHHRAAVCNRRRRLTRQIMADFDIGSIPQEQVAQLKSVFTLFDRSGCGSITDIVNEVDQDGNGSIEFEEFVQMIMIKLQRRTPTEETRGAFKVFDKDGDGYITRDELATSLASMRIEATPEELDDMFKEADLDCDGRISYDDFKLGPDLRLLEHNNIKVKGCRGRRAAVRVVRVLSRRRHRGQPAGRQLLQFVAQGLRQRLPAARHRLGRPDVARQNSREAAEQERRHRIGVLDNVSLPGGFEVADGGRVGSKAGQQVAEVGGLVDAGGGGRGFDFGPQRPQPASGIVSCRRRQAAQRLPEPLQPRQIVGERVGLVEAQRRAGLLNCDALQRGFCSLQRRDEEDKECRDEADKECRDEADKECRDEEDKECRDEEDKKCRDEEDKDSCRPRSGRRTQRRASSALGAASPASSKRQRQQVLGSQSAAQLSCQTLRPGSRFVNRGGRGDAVTGVLGGWRRVGGTQFREAIKEAQSERLNKSCAAASAAAASVGPEEEQRLHQVDPQAALVLAERGAPEGGHRDGDRLVSAAANRRGHRLDDEVQRAEGAVSMAVMVISGRWPSSMLAIIARVSRASCSAAEPTWSGLKDDSEEEEKETNLGETTLVQLSVASGRTELHRSAAHAETQPKPQCRPDLWDHVHRAPVRIESSNGAATDLIHRRGADPSPGLHQSVLDVDLSRRIVATEPIVDDVAQSLHEDAPGDAAPRSCPRLLSRCWTVELRRQSVRAGGRRDHLGAAASLNEEGLRFARQLRAADDVECGGDVVKRHADAIHSVDISAGVAVSQQEADESVGVAVPVSLLCGLRGGFQQLPAGEVGSHLHYEAETLFEELLDSLHVLLGCRAAAEA</sequence>
<dbReference type="PROSITE" id="PS50262">
    <property type="entry name" value="G_PROTEIN_RECEP_F1_2"/>
    <property type="match status" value="1"/>
</dbReference>
<comment type="similarity">
    <text evidence="10">Belongs to the pannexin family.</text>
</comment>
<dbReference type="SUPFAM" id="SSF47473">
    <property type="entry name" value="EF-hand"/>
    <property type="match status" value="1"/>
</dbReference>
<keyword evidence="9 10" id="KW-0407">Ion channel</keyword>
<evidence type="ECO:0000256" key="3">
    <source>
        <dbReference type="ARBA" id="ARBA00022475"/>
    </source>
</evidence>
<dbReference type="WBParaSite" id="maker-uti_cns_0047946-snap-gene-0.5-mRNA-1">
    <property type="protein sequence ID" value="maker-uti_cns_0047946-snap-gene-0.5-mRNA-1"/>
    <property type="gene ID" value="maker-uti_cns_0047946-snap-gene-0.5"/>
</dbReference>
<feature type="transmembrane region" description="Helical" evidence="10">
    <location>
        <begin position="540"/>
        <end position="562"/>
    </location>
</feature>
<evidence type="ECO:0000313" key="14">
    <source>
        <dbReference type="Proteomes" id="UP000095280"/>
    </source>
</evidence>
<dbReference type="Gene3D" id="1.20.1070.10">
    <property type="entry name" value="Rhodopsin 7-helix transmembrane proteins"/>
    <property type="match status" value="1"/>
</dbReference>
<accession>A0A1I8JHV5</accession>
<dbReference type="InterPro" id="IPR017452">
    <property type="entry name" value="GPCR_Rhodpsn_7TM"/>
</dbReference>
<dbReference type="PROSITE" id="PS00018">
    <property type="entry name" value="EF_HAND_1"/>
    <property type="match status" value="3"/>
</dbReference>
<dbReference type="GO" id="GO:0005509">
    <property type="term" value="F:calcium ion binding"/>
    <property type="evidence" value="ECO:0007669"/>
    <property type="project" value="InterPro"/>
</dbReference>
<evidence type="ECO:0000256" key="8">
    <source>
        <dbReference type="ARBA" id="ARBA00023136"/>
    </source>
</evidence>
<keyword evidence="3" id="KW-1003">Cell membrane</keyword>
<feature type="compositionally biased region" description="Low complexity" evidence="11">
    <location>
        <begin position="1198"/>
        <end position="1210"/>
    </location>
</feature>